<gene>
    <name evidence="1" type="ORF">SGRAN_1626</name>
</gene>
<dbReference type="Proteomes" id="UP000058599">
    <property type="component" value="Chromosome"/>
</dbReference>
<dbReference type="KEGG" id="sgi:SGRAN_1626"/>
<organism evidence="1 2">
    <name type="scientific">Sphingopyxis granuli</name>
    <dbReference type="NCBI Taxonomy" id="267128"/>
    <lineage>
        <taxon>Bacteria</taxon>
        <taxon>Pseudomonadati</taxon>
        <taxon>Pseudomonadota</taxon>
        <taxon>Alphaproteobacteria</taxon>
        <taxon>Sphingomonadales</taxon>
        <taxon>Sphingomonadaceae</taxon>
        <taxon>Sphingopyxis</taxon>
    </lineage>
</organism>
<accession>A0AA86GJM3</accession>
<dbReference type="AlphaFoldDB" id="A0AA86GJM3"/>
<evidence type="ECO:0000313" key="2">
    <source>
        <dbReference type="Proteomes" id="UP000058599"/>
    </source>
</evidence>
<name>A0AA86GJM3_9SPHN</name>
<sequence>MRESTKGDFVDTIDRKQARKLIAGELDRYRAARTAGDGRSAWIALERAHVVAQSFFALHLVSHWRMLGYALALGDGREAAGQLFRLALVPLGSLTGRMPVGNTGRARISAFKPMPIPSDLEALISQRDKMASGR</sequence>
<proteinExistence type="predicted"/>
<dbReference type="Pfam" id="PF12487">
    <property type="entry name" value="DUF3703"/>
    <property type="match status" value="1"/>
</dbReference>
<evidence type="ECO:0000313" key="1">
    <source>
        <dbReference type="EMBL" id="AMG74007.1"/>
    </source>
</evidence>
<keyword evidence="2" id="KW-1185">Reference proteome</keyword>
<dbReference type="EMBL" id="CP012199">
    <property type="protein sequence ID" value="AMG74007.1"/>
    <property type="molecule type" value="Genomic_DNA"/>
</dbReference>
<dbReference type="InterPro" id="IPR022172">
    <property type="entry name" value="DUF3703"/>
</dbReference>
<protein>
    <recommendedName>
        <fullName evidence="3">DUF3703 domain-containing protein</fullName>
    </recommendedName>
</protein>
<evidence type="ECO:0008006" key="3">
    <source>
        <dbReference type="Google" id="ProtNLM"/>
    </source>
</evidence>
<reference evidence="1 2" key="1">
    <citation type="journal article" date="2016" name="BMC Genomics">
        <title>Genomic analysis of the nitrate-respiring Sphingopyxis granuli (formerly Sphingomonas macrogoltabida) strain TFA.</title>
        <authorList>
            <person name="Garcia-Romero I."/>
            <person name="Perez-Pulido A.J."/>
            <person name="Gonzalez-Flores Y.E."/>
            <person name="Reyes-Ramirez F."/>
            <person name="Santero E."/>
            <person name="Floriano B."/>
        </authorList>
    </citation>
    <scope>NUCLEOTIDE SEQUENCE [LARGE SCALE GENOMIC DNA]</scope>
    <source>
        <strain evidence="1 2">TFA</strain>
    </source>
</reference>